<comment type="similarity">
    <text evidence="1">Belongs to the sulfatase family.</text>
</comment>
<evidence type="ECO:0000256" key="3">
    <source>
        <dbReference type="ARBA" id="ARBA00022801"/>
    </source>
</evidence>
<dbReference type="PANTHER" id="PTHR42693">
    <property type="entry name" value="ARYLSULFATASE FAMILY MEMBER"/>
    <property type="match status" value="1"/>
</dbReference>
<feature type="domain" description="Sulfatase N-terminal" evidence="6">
    <location>
        <begin position="31"/>
        <end position="389"/>
    </location>
</feature>
<dbReference type="RefSeq" id="WP_198839687.1">
    <property type="nucleotide sequence ID" value="NZ_JAEHFJ010000001.1"/>
</dbReference>
<accession>A0ABS0WLK6</accession>
<dbReference type="Proteomes" id="UP000623301">
    <property type="component" value="Unassembled WGS sequence"/>
</dbReference>
<keyword evidence="2" id="KW-0479">Metal-binding</keyword>
<dbReference type="SUPFAM" id="SSF53649">
    <property type="entry name" value="Alkaline phosphatase-like"/>
    <property type="match status" value="1"/>
</dbReference>
<dbReference type="Gene3D" id="3.40.720.10">
    <property type="entry name" value="Alkaline Phosphatase, subunit A"/>
    <property type="match status" value="1"/>
</dbReference>
<sequence>MKKYLFLSLLLLVFGCNNKTLKEDVTINSKPNIVLIVVDDQGYADFDPFENKSADISTPNMSRIANTGMIFTQAYTTAPVCSPSRAGLITGKNQFRWDKHASWGPGLPDSVKTIAEYLKEAGYATARVGKNDLGQKFHRNDVREYPLHHGYDEFLGFSAHAHDYWLNSQKIKDRTPDPYGTSALLGPLMHNMGEKSYDDGYLTDIFTDEAIDFIKRKKDSPFFLTLAYNSVHHLIHQVPQKYLDKFDVKPIANYDPDSLVAFDKRETGSYAAYYDKYSRLGAIQDEDLRKYYLANLNCLDDNIGRVLDVLTSENLDDNTIIIYVSDNGGTPLNGANNAPLTAGKYSIWEGGIRVPMAIRWPGKIAGGRVENNYVSALDIMPTLLEASGVQLDDKTIDGISLLKPEKERLLVWKWQKTWAVRKGDWKLTNTNENSWKGRPSNLYIKPIVNDLTLKLFDLNKDPGERVNLADKYPKKVVALETAYTNWMNQNLGKY</sequence>
<keyword evidence="8" id="KW-1185">Reference proteome</keyword>
<keyword evidence="5" id="KW-0732">Signal</keyword>
<evidence type="ECO:0000313" key="7">
    <source>
        <dbReference type="EMBL" id="MBJ2172858.1"/>
    </source>
</evidence>
<keyword evidence="3" id="KW-0378">Hydrolase</keyword>
<evidence type="ECO:0000256" key="2">
    <source>
        <dbReference type="ARBA" id="ARBA00022723"/>
    </source>
</evidence>
<evidence type="ECO:0000256" key="4">
    <source>
        <dbReference type="ARBA" id="ARBA00022837"/>
    </source>
</evidence>
<evidence type="ECO:0000256" key="1">
    <source>
        <dbReference type="ARBA" id="ARBA00008779"/>
    </source>
</evidence>
<dbReference type="InterPro" id="IPR050738">
    <property type="entry name" value="Sulfatase"/>
</dbReference>
<reference evidence="7 8" key="1">
    <citation type="submission" date="2020-12" db="EMBL/GenBank/DDBJ databases">
        <title>Aureibaculum luteum sp. nov. and Aureibaculum flavum sp. nov., novel members of the family Flavobacteriaceae isolated from Antarctic intertidal sediments.</title>
        <authorList>
            <person name="He X."/>
            <person name="Zhang X."/>
        </authorList>
    </citation>
    <scope>NUCLEOTIDE SEQUENCE [LARGE SCALE GENOMIC DNA]</scope>
    <source>
        <strain evidence="7 8">A20</strain>
    </source>
</reference>
<evidence type="ECO:0000256" key="5">
    <source>
        <dbReference type="SAM" id="SignalP"/>
    </source>
</evidence>
<dbReference type="Gene3D" id="3.30.1120.10">
    <property type="match status" value="1"/>
</dbReference>
<dbReference type="PANTHER" id="PTHR42693:SF33">
    <property type="entry name" value="ARYLSULFATASE"/>
    <property type="match status" value="1"/>
</dbReference>
<dbReference type="PROSITE" id="PS00523">
    <property type="entry name" value="SULFATASE_1"/>
    <property type="match status" value="1"/>
</dbReference>
<dbReference type="InterPro" id="IPR000917">
    <property type="entry name" value="Sulfatase_N"/>
</dbReference>
<gene>
    <name evidence="7" type="ORF">JBL43_01325</name>
</gene>
<feature type="chain" id="PRO_5045557901" evidence="5">
    <location>
        <begin position="23"/>
        <end position="494"/>
    </location>
</feature>
<comment type="caution">
    <text evidence="7">The sequence shown here is derived from an EMBL/GenBank/DDBJ whole genome shotgun (WGS) entry which is preliminary data.</text>
</comment>
<dbReference type="InterPro" id="IPR024607">
    <property type="entry name" value="Sulfatase_CS"/>
</dbReference>
<keyword evidence="4" id="KW-0106">Calcium</keyword>
<dbReference type="Pfam" id="PF00884">
    <property type="entry name" value="Sulfatase"/>
    <property type="match status" value="1"/>
</dbReference>
<dbReference type="PROSITE" id="PS51257">
    <property type="entry name" value="PROKAR_LIPOPROTEIN"/>
    <property type="match status" value="1"/>
</dbReference>
<protein>
    <submittedName>
        <fullName evidence="7">Sulfatase-like hydrolase/transferase</fullName>
    </submittedName>
</protein>
<evidence type="ECO:0000259" key="6">
    <source>
        <dbReference type="Pfam" id="PF00884"/>
    </source>
</evidence>
<feature type="signal peptide" evidence="5">
    <location>
        <begin position="1"/>
        <end position="22"/>
    </location>
</feature>
<proteinExistence type="inferred from homology"/>
<dbReference type="InterPro" id="IPR017850">
    <property type="entry name" value="Alkaline_phosphatase_core_sf"/>
</dbReference>
<organism evidence="7 8">
    <name type="scientific">Aureibaculum flavum</name>
    <dbReference type="NCBI Taxonomy" id="2795986"/>
    <lineage>
        <taxon>Bacteria</taxon>
        <taxon>Pseudomonadati</taxon>
        <taxon>Bacteroidota</taxon>
        <taxon>Flavobacteriia</taxon>
        <taxon>Flavobacteriales</taxon>
        <taxon>Flavobacteriaceae</taxon>
        <taxon>Aureibaculum</taxon>
    </lineage>
</organism>
<dbReference type="EMBL" id="JAEHFJ010000001">
    <property type="protein sequence ID" value="MBJ2172858.1"/>
    <property type="molecule type" value="Genomic_DNA"/>
</dbReference>
<evidence type="ECO:0000313" key="8">
    <source>
        <dbReference type="Proteomes" id="UP000623301"/>
    </source>
</evidence>
<name>A0ABS0WLK6_9FLAO</name>